<dbReference type="EMBL" id="JAVRRD010000020">
    <property type="protein sequence ID" value="KAK5049049.1"/>
    <property type="molecule type" value="Genomic_DNA"/>
</dbReference>
<proteinExistence type="predicted"/>
<dbReference type="InterPro" id="IPR001509">
    <property type="entry name" value="Epimerase_deHydtase"/>
</dbReference>
<dbReference type="AlphaFoldDB" id="A0AAV9N655"/>
<dbReference type="Proteomes" id="UP001358417">
    <property type="component" value="Unassembled WGS sequence"/>
</dbReference>
<organism evidence="2 3">
    <name type="scientific">Exophiala bonariae</name>
    <dbReference type="NCBI Taxonomy" id="1690606"/>
    <lineage>
        <taxon>Eukaryota</taxon>
        <taxon>Fungi</taxon>
        <taxon>Dikarya</taxon>
        <taxon>Ascomycota</taxon>
        <taxon>Pezizomycotina</taxon>
        <taxon>Eurotiomycetes</taxon>
        <taxon>Chaetothyriomycetidae</taxon>
        <taxon>Chaetothyriales</taxon>
        <taxon>Herpotrichiellaceae</taxon>
        <taxon>Exophiala</taxon>
    </lineage>
</organism>
<dbReference type="PANTHER" id="PTHR48079">
    <property type="entry name" value="PROTEIN YEEZ"/>
    <property type="match status" value="1"/>
</dbReference>
<feature type="domain" description="NAD-dependent epimerase/dehydratase" evidence="1">
    <location>
        <begin position="5"/>
        <end position="86"/>
    </location>
</feature>
<dbReference type="GO" id="GO:0004029">
    <property type="term" value="F:aldehyde dehydrogenase (NAD+) activity"/>
    <property type="evidence" value="ECO:0007669"/>
    <property type="project" value="TreeGrafter"/>
</dbReference>
<comment type="caution">
    <text evidence="2">The sequence shown here is derived from an EMBL/GenBank/DDBJ whole genome shotgun (WGS) entry which is preliminary data.</text>
</comment>
<evidence type="ECO:0000313" key="2">
    <source>
        <dbReference type="EMBL" id="KAK5049049.1"/>
    </source>
</evidence>
<name>A0AAV9N655_9EURO</name>
<keyword evidence="3" id="KW-1185">Reference proteome</keyword>
<dbReference type="InterPro" id="IPR036291">
    <property type="entry name" value="NAD(P)-bd_dom_sf"/>
</dbReference>
<evidence type="ECO:0000259" key="1">
    <source>
        <dbReference type="Pfam" id="PF01370"/>
    </source>
</evidence>
<protein>
    <recommendedName>
        <fullName evidence="1">NAD-dependent epimerase/dehydratase domain-containing protein</fullName>
    </recommendedName>
</protein>
<reference evidence="2 3" key="1">
    <citation type="submission" date="2023-08" db="EMBL/GenBank/DDBJ databases">
        <title>Black Yeasts Isolated from many extreme environments.</title>
        <authorList>
            <person name="Coleine C."/>
            <person name="Stajich J.E."/>
            <person name="Selbmann L."/>
        </authorList>
    </citation>
    <scope>NUCLEOTIDE SEQUENCE [LARGE SCALE GENOMIC DNA]</scope>
    <source>
        <strain evidence="2 3">CCFEE 5792</strain>
    </source>
</reference>
<sequence length="353" mass="38754">MSIKIFLTGSTGYVGGALLHVLISRMTDCTITSLVRTTEQATLLESTYPGIKTTIGTLESRDLLISEASKSDIVIHAANVDHVSGTLSLLDGLKSHHSEGRSALYILVSGTGSLPDETVKPGQPMPRVFDDVINAEEIWNLPRDRSHVAIERRFVEEGEAANVRTVVVSPGQIFHTGVGVGKKESYLNEHPRAMFQHGGAFVVKEGLNTWCWVSVEDLAEGICLLARRHLDQLAAGEKDFGPGYGRDGYYFAQAGELSVTEQAEVIADELFKLGAIKSTDIDHIDEEHAKRLHGWGVLLWGSSMRAHAQKLRDLGWTPTTTDWKALVRRAARAEWEALQAGQVKPVTGYSQWE</sequence>
<dbReference type="SUPFAM" id="SSF51735">
    <property type="entry name" value="NAD(P)-binding Rossmann-fold domains"/>
    <property type="match status" value="1"/>
</dbReference>
<dbReference type="RefSeq" id="XP_064704254.1">
    <property type="nucleotide sequence ID" value="XM_064849040.1"/>
</dbReference>
<gene>
    <name evidence="2" type="ORF">LTR84_005471</name>
</gene>
<dbReference type="Pfam" id="PF01370">
    <property type="entry name" value="Epimerase"/>
    <property type="match status" value="1"/>
</dbReference>
<evidence type="ECO:0000313" key="3">
    <source>
        <dbReference type="Proteomes" id="UP001358417"/>
    </source>
</evidence>
<dbReference type="PANTHER" id="PTHR48079:SF6">
    <property type="entry name" value="NAD(P)-BINDING DOMAIN-CONTAINING PROTEIN-RELATED"/>
    <property type="match status" value="1"/>
</dbReference>
<dbReference type="GO" id="GO:0005737">
    <property type="term" value="C:cytoplasm"/>
    <property type="evidence" value="ECO:0007669"/>
    <property type="project" value="TreeGrafter"/>
</dbReference>
<dbReference type="Gene3D" id="3.40.50.720">
    <property type="entry name" value="NAD(P)-binding Rossmann-like Domain"/>
    <property type="match status" value="1"/>
</dbReference>
<dbReference type="GeneID" id="89973648"/>
<dbReference type="InterPro" id="IPR051783">
    <property type="entry name" value="NAD(P)-dependent_oxidoreduct"/>
</dbReference>
<accession>A0AAV9N655</accession>